<dbReference type="Gene3D" id="3.30.300.30">
    <property type="match status" value="1"/>
</dbReference>
<dbReference type="OrthoDB" id="4363623at2"/>
<dbReference type="HOGENOM" id="CLU_000022_59_0_11"/>
<dbReference type="InterPro" id="IPR045851">
    <property type="entry name" value="AMP-bd_C_sf"/>
</dbReference>
<dbReference type="STRING" id="469383.Cwoe_2060"/>
<dbReference type="PANTHER" id="PTHR43767:SF1">
    <property type="entry name" value="NONRIBOSOMAL PEPTIDE SYNTHASE PES1 (EUROFUNG)-RELATED"/>
    <property type="match status" value="1"/>
</dbReference>
<reference evidence="4" key="2">
    <citation type="submission" date="2010-01" db="EMBL/GenBank/DDBJ databases">
        <title>The complete genome of Conexibacter woesei DSM 14684.</title>
        <authorList>
            <consortium name="US DOE Joint Genome Institute (JGI-PGF)"/>
            <person name="Lucas S."/>
            <person name="Copeland A."/>
            <person name="Lapidus A."/>
            <person name="Glavina del Rio T."/>
            <person name="Dalin E."/>
            <person name="Tice H."/>
            <person name="Bruce D."/>
            <person name="Goodwin L."/>
            <person name="Pitluck S."/>
            <person name="Kyrpides N."/>
            <person name="Mavromatis K."/>
            <person name="Ivanova N."/>
            <person name="Mikhailova N."/>
            <person name="Chertkov O."/>
            <person name="Brettin T."/>
            <person name="Detter J.C."/>
            <person name="Han C."/>
            <person name="Larimer F."/>
            <person name="Land M."/>
            <person name="Hauser L."/>
            <person name="Markowitz V."/>
            <person name="Cheng J.-F."/>
            <person name="Hugenholtz P."/>
            <person name="Woyke T."/>
            <person name="Wu D."/>
            <person name="Pukall R."/>
            <person name="Steenblock K."/>
            <person name="Schneider S."/>
            <person name="Klenk H.-P."/>
            <person name="Eisen J.A."/>
        </authorList>
    </citation>
    <scope>NUCLEOTIDE SEQUENCE [LARGE SCALE GENOMIC DNA]</scope>
    <source>
        <strain evidence="4">DSM 14684 / CIP 108061 / JCM 11494 / NBRC 100937 / ID131577</strain>
    </source>
</reference>
<dbReference type="Proteomes" id="UP000008229">
    <property type="component" value="Chromosome"/>
</dbReference>
<feature type="domain" description="AMP-dependent synthetase/ligase" evidence="1">
    <location>
        <begin position="22"/>
        <end position="372"/>
    </location>
</feature>
<gene>
    <name evidence="3" type="ordered locus">Cwoe_2060</name>
</gene>
<dbReference type="eggNOG" id="COG0318">
    <property type="taxonomic scope" value="Bacteria"/>
</dbReference>
<reference evidence="3 4" key="1">
    <citation type="journal article" date="2010" name="Stand. Genomic Sci.">
        <title>Complete genome sequence of Conexibacter woesei type strain (ID131577).</title>
        <authorList>
            <person name="Pukall R."/>
            <person name="Lapidus A."/>
            <person name="Glavina Del Rio T."/>
            <person name="Copeland A."/>
            <person name="Tice H."/>
            <person name="Cheng J.-F."/>
            <person name="Lucas S."/>
            <person name="Chen F."/>
            <person name="Nolan M."/>
            <person name="Bruce D."/>
            <person name="Goodwin L."/>
            <person name="Pitluck S."/>
            <person name="Mavromatis K."/>
            <person name="Ivanova N."/>
            <person name="Ovchinnikova G."/>
            <person name="Pati A."/>
            <person name="Chen A."/>
            <person name="Palaniappan K."/>
            <person name="Land M."/>
            <person name="Hauser L."/>
            <person name="Chang Y.-J."/>
            <person name="Jeffries C.D."/>
            <person name="Chain P."/>
            <person name="Meincke L."/>
            <person name="Sims D."/>
            <person name="Brettin T."/>
            <person name="Detter J.C."/>
            <person name="Rohde M."/>
            <person name="Goeker M."/>
            <person name="Bristow J."/>
            <person name="Eisen J.A."/>
            <person name="Markowitz V."/>
            <person name="Kyrpides N.C."/>
            <person name="Klenk H.-P."/>
            <person name="Hugenholtz P."/>
        </authorList>
    </citation>
    <scope>NUCLEOTIDE SEQUENCE [LARGE SCALE GENOMIC DNA]</scope>
    <source>
        <strain evidence="4">DSM 14684 / CIP 108061 / JCM 11494 / NBRC 100937 / ID131577</strain>
    </source>
</reference>
<dbReference type="EMBL" id="CP001854">
    <property type="protein sequence ID" value="ADB50486.1"/>
    <property type="molecule type" value="Genomic_DNA"/>
</dbReference>
<dbReference type="SUPFAM" id="SSF56801">
    <property type="entry name" value="Acetyl-CoA synthetase-like"/>
    <property type="match status" value="1"/>
</dbReference>
<evidence type="ECO:0000313" key="4">
    <source>
        <dbReference type="Proteomes" id="UP000008229"/>
    </source>
</evidence>
<evidence type="ECO:0000259" key="1">
    <source>
        <dbReference type="Pfam" id="PF00501"/>
    </source>
</evidence>
<protein>
    <submittedName>
        <fullName evidence="3">AMP-dependent synthetase and ligase</fullName>
    </submittedName>
</protein>
<dbReference type="InterPro" id="IPR025110">
    <property type="entry name" value="AMP-bd_C"/>
</dbReference>
<dbReference type="InterPro" id="IPR000873">
    <property type="entry name" value="AMP-dep_synth/lig_dom"/>
</dbReference>
<dbReference type="KEGG" id="cwo:Cwoe_2060"/>
<dbReference type="InterPro" id="IPR042099">
    <property type="entry name" value="ANL_N_sf"/>
</dbReference>
<dbReference type="GO" id="GO:0016878">
    <property type="term" value="F:acid-thiol ligase activity"/>
    <property type="evidence" value="ECO:0007669"/>
    <property type="project" value="UniProtKB-ARBA"/>
</dbReference>
<keyword evidence="4" id="KW-1185">Reference proteome</keyword>
<dbReference type="PANTHER" id="PTHR43767">
    <property type="entry name" value="LONG-CHAIN-FATTY-ACID--COA LIGASE"/>
    <property type="match status" value="1"/>
</dbReference>
<accession>D3F4B4</accession>
<evidence type="ECO:0000259" key="2">
    <source>
        <dbReference type="Pfam" id="PF13193"/>
    </source>
</evidence>
<keyword evidence="3" id="KW-0436">Ligase</keyword>
<dbReference type="AlphaFoldDB" id="D3F4B4"/>
<proteinExistence type="predicted"/>
<dbReference type="RefSeq" id="WP_012933537.1">
    <property type="nucleotide sequence ID" value="NC_013739.1"/>
</dbReference>
<dbReference type="Gene3D" id="3.40.50.12780">
    <property type="entry name" value="N-terminal domain of ligase-like"/>
    <property type="match status" value="1"/>
</dbReference>
<sequence>MPATVEDRALPAREECVLPLVLERRAAREPDRVFAACEDGTTWTYAETQRQVSRTARALRAAGVRAGDVVLSWQPNGLDALRTWLAINRLGAVYAPLNVAYRGLVLAHVIENAGARLMIAHADLVPLLDAIETAQLERVLTVDQLDAAGEQAAADGSEELDACPGEPWDTYGILYTSGTTGPSKGVLCSYAHLWSTSTAAVAGTLDHTDRYMVNLPLFHGGGTIGVAVALILGGSISLVEGFRTATFWDVVRRTETTAMTLLGVMASFLNAQPPSAEDRRHPLRRVFMIPLSEDPHAFTERFGVAVHTLYNMTETSVPLIAAAPSPPLGSCGRPRPGVDIRLVDDRDREVAPGEVGELIVRTDRPWAMTHGYNGMDEATAAAWRNGWFHTGDAFRQDADGDYYFVDRIKDAMRRRGENISSFEVEAAVLAHPGVREAAAVAVASEHGEDEVLIVVSPAPHATVDPAALLDHCIEALPHFMVPRYVRVVEELPKTPTNKVRKHVLREEGLAPGTWDRAAHGIEVRGIRLASRRRGS</sequence>
<dbReference type="PROSITE" id="PS00455">
    <property type="entry name" value="AMP_BINDING"/>
    <property type="match status" value="1"/>
</dbReference>
<dbReference type="InterPro" id="IPR050237">
    <property type="entry name" value="ATP-dep_AMP-bd_enzyme"/>
</dbReference>
<feature type="domain" description="AMP-binding enzyme C-terminal" evidence="2">
    <location>
        <begin position="423"/>
        <end position="498"/>
    </location>
</feature>
<dbReference type="Pfam" id="PF00501">
    <property type="entry name" value="AMP-binding"/>
    <property type="match status" value="1"/>
</dbReference>
<evidence type="ECO:0000313" key="3">
    <source>
        <dbReference type="EMBL" id="ADB50486.1"/>
    </source>
</evidence>
<name>D3F4B4_CONWI</name>
<dbReference type="Pfam" id="PF13193">
    <property type="entry name" value="AMP-binding_C"/>
    <property type="match status" value="1"/>
</dbReference>
<organism evidence="3 4">
    <name type="scientific">Conexibacter woesei (strain DSM 14684 / CCUG 47730 / CIP 108061 / JCM 11494 / NBRC 100937 / ID131577)</name>
    <dbReference type="NCBI Taxonomy" id="469383"/>
    <lineage>
        <taxon>Bacteria</taxon>
        <taxon>Bacillati</taxon>
        <taxon>Actinomycetota</taxon>
        <taxon>Thermoleophilia</taxon>
        <taxon>Solirubrobacterales</taxon>
        <taxon>Conexibacteraceae</taxon>
        <taxon>Conexibacter</taxon>
    </lineage>
</organism>
<dbReference type="InterPro" id="IPR020845">
    <property type="entry name" value="AMP-binding_CS"/>
</dbReference>